<dbReference type="Pfam" id="PF09388">
    <property type="entry name" value="SpoOE-like"/>
    <property type="match status" value="1"/>
</dbReference>
<comment type="caution">
    <text evidence="1">The sequence shown here is derived from an EMBL/GenBank/DDBJ whole genome shotgun (WGS) entry which is preliminary data.</text>
</comment>
<dbReference type="EMBL" id="BAAACG010000009">
    <property type="protein sequence ID" value="GAA0740612.1"/>
    <property type="molecule type" value="Genomic_DNA"/>
</dbReference>
<proteinExistence type="predicted"/>
<dbReference type="InterPro" id="IPR018540">
    <property type="entry name" value="Spo0E-like"/>
</dbReference>
<name>A0ABP3UUT7_9CLOT</name>
<accession>A0ABP3UUT7</accession>
<reference evidence="2" key="1">
    <citation type="journal article" date="2019" name="Int. J. Syst. Evol. Microbiol.">
        <title>The Global Catalogue of Microorganisms (GCM) 10K type strain sequencing project: providing services to taxonomists for standard genome sequencing and annotation.</title>
        <authorList>
            <consortium name="The Broad Institute Genomics Platform"/>
            <consortium name="The Broad Institute Genome Sequencing Center for Infectious Disease"/>
            <person name="Wu L."/>
            <person name="Ma J."/>
        </authorList>
    </citation>
    <scope>NUCLEOTIDE SEQUENCE [LARGE SCALE GENOMIC DNA]</scope>
    <source>
        <strain evidence="2">JCM 1407</strain>
    </source>
</reference>
<evidence type="ECO:0000313" key="1">
    <source>
        <dbReference type="EMBL" id="GAA0740612.1"/>
    </source>
</evidence>
<protein>
    <submittedName>
        <fullName evidence="1">Aspartyl-phosphate phosphatase Spo0E family protein</fullName>
    </submittedName>
</protein>
<organism evidence="1 2">
    <name type="scientific">Clostridium oceanicum</name>
    <dbReference type="NCBI Taxonomy" id="1543"/>
    <lineage>
        <taxon>Bacteria</taxon>
        <taxon>Bacillati</taxon>
        <taxon>Bacillota</taxon>
        <taxon>Clostridia</taxon>
        <taxon>Eubacteriales</taxon>
        <taxon>Clostridiaceae</taxon>
        <taxon>Clostridium</taxon>
    </lineage>
</organism>
<gene>
    <name evidence="1" type="ORF">GCM10008906_20860</name>
</gene>
<evidence type="ECO:0000313" key="2">
    <source>
        <dbReference type="Proteomes" id="UP001501510"/>
    </source>
</evidence>
<dbReference type="InterPro" id="IPR036638">
    <property type="entry name" value="HLH_DNA-bd_sf"/>
</dbReference>
<dbReference type="SUPFAM" id="SSF140500">
    <property type="entry name" value="BAS1536-like"/>
    <property type="match status" value="1"/>
</dbReference>
<dbReference type="Gene3D" id="4.10.280.10">
    <property type="entry name" value="Helix-loop-helix DNA-binding domain"/>
    <property type="match status" value="1"/>
</dbReference>
<keyword evidence="2" id="KW-1185">Reference proteome</keyword>
<dbReference type="RefSeq" id="WP_343761447.1">
    <property type="nucleotide sequence ID" value="NZ_BAAACG010000009.1"/>
</dbReference>
<sequence>MGTLIEKTREKLNLLIEEDSILHEGEILKVSQELDSIIYKYYKKQVLL</sequence>
<dbReference type="Proteomes" id="UP001501510">
    <property type="component" value="Unassembled WGS sequence"/>
</dbReference>
<dbReference type="InterPro" id="IPR037208">
    <property type="entry name" value="Spo0E-like_sf"/>
</dbReference>